<dbReference type="Proteomes" id="UP000431080">
    <property type="component" value="Unassembled WGS sequence"/>
</dbReference>
<dbReference type="PANTHER" id="PTHR36933:SF1">
    <property type="entry name" value="SLL0788 PROTEIN"/>
    <property type="match status" value="1"/>
</dbReference>
<gene>
    <name evidence="3" type="ORF">GE115_02305</name>
</gene>
<feature type="signal peptide" evidence="1">
    <location>
        <begin position="1"/>
        <end position="40"/>
    </location>
</feature>
<dbReference type="Gene3D" id="1.20.1260.10">
    <property type="match status" value="1"/>
</dbReference>
<sequence length="220" mass="22091">MSRRAGRTTGRAGRAGRAALAPTVAIALTLAIPVGTTACAGPPSAVEASAPDSAIDAATSADDLAWVAGMAAHHDQAVALAGLAAERAGDPRVAAAADRIAVAQSAEASVLRGWLDRRGAAEAGHGHGDGGDPAVAEAPEGMPGEIAASAMRRAAELEGAAFDRVFVDLMIRHHEGAIEMSEARLEASGDPAVARWARTVAQSQSIEIDRLRELAAGGAG</sequence>
<evidence type="ECO:0000256" key="1">
    <source>
        <dbReference type="SAM" id="SignalP"/>
    </source>
</evidence>
<protein>
    <submittedName>
        <fullName evidence="3">DUF305 domain-containing protein</fullName>
    </submittedName>
</protein>
<dbReference type="InterPro" id="IPR005183">
    <property type="entry name" value="DUF305_CopM-like"/>
</dbReference>
<dbReference type="EMBL" id="WJIF01000001">
    <property type="protein sequence ID" value="MRG58709.1"/>
    <property type="molecule type" value="Genomic_DNA"/>
</dbReference>
<dbReference type="Pfam" id="PF03713">
    <property type="entry name" value="DUF305"/>
    <property type="match status" value="1"/>
</dbReference>
<organism evidence="3 4">
    <name type="scientific">Agromyces agglutinans</name>
    <dbReference type="NCBI Taxonomy" id="2662258"/>
    <lineage>
        <taxon>Bacteria</taxon>
        <taxon>Bacillati</taxon>
        <taxon>Actinomycetota</taxon>
        <taxon>Actinomycetes</taxon>
        <taxon>Micrococcales</taxon>
        <taxon>Microbacteriaceae</taxon>
        <taxon>Agromyces</taxon>
    </lineage>
</organism>
<feature type="domain" description="DUF305" evidence="2">
    <location>
        <begin position="63"/>
        <end position="214"/>
    </location>
</feature>
<comment type="caution">
    <text evidence="3">The sequence shown here is derived from an EMBL/GenBank/DDBJ whole genome shotgun (WGS) entry which is preliminary data.</text>
</comment>
<proteinExistence type="predicted"/>
<keyword evidence="1" id="KW-0732">Signal</keyword>
<dbReference type="InterPro" id="IPR012347">
    <property type="entry name" value="Ferritin-like"/>
</dbReference>
<name>A0A6I2F288_9MICO</name>
<evidence type="ECO:0000313" key="4">
    <source>
        <dbReference type="Proteomes" id="UP000431080"/>
    </source>
</evidence>
<evidence type="ECO:0000259" key="2">
    <source>
        <dbReference type="Pfam" id="PF03713"/>
    </source>
</evidence>
<feature type="chain" id="PRO_5026024174" evidence="1">
    <location>
        <begin position="41"/>
        <end position="220"/>
    </location>
</feature>
<dbReference type="AlphaFoldDB" id="A0A6I2F288"/>
<keyword evidence="4" id="KW-1185">Reference proteome</keyword>
<reference evidence="3 4" key="1">
    <citation type="submission" date="2019-10" db="EMBL/GenBank/DDBJ databases">
        <authorList>
            <person name="Nie G."/>
            <person name="Ming H."/>
            <person name="Yi B."/>
        </authorList>
    </citation>
    <scope>NUCLEOTIDE SEQUENCE [LARGE SCALE GENOMIC DNA]</scope>
    <source>
        <strain evidence="3 4">CFH 90414</strain>
    </source>
</reference>
<accession>A0A6I2F288</accession>
<dbReference type="PANTHER" id="PTHR36933">
    <property type="entry name" value="SLL0788 PROTEIN"/>
    <property type="match status" value="1"/>
</dbReference>
<evidence type="ECO:0000313" key="3">
    <source>
        <dbReference type="EMBL" id="MRG58709.1"/>
    </source>
</evidence>
<dbReference type="RefSeq" id="WP_153683149.1">
    <property type="nucleotide sequence ID" value="NZ_WJIF01000001.1"/>
</dbReference>